<reference evidence="5 8" key="2">
    <citation type="submission" date="2020-07" db="EMBL/GenBank/DDBJ databases">
        <title>The draft genome sequence of Maribacter polysiphoniae KCTC 22021.</title>
        <authorList>
            <person name="Mu L."/>
        </authorList>
    </citation>
    <scope>NUCLEOTIDE SEQUENCE [LARGE SCALE GENOMIC DNA]</scope>
    <source>
        <strain evidence="5 8">KCTC 22021</strain>
    </source>
</reference>
<evidence type="ECO:0000259" key="4">
    <source>
        <dbReference type="SMART" id="SM00382"/>
    </source>
</evidence>
<reference evidence="6 7" key="1">
    <citation type="submission" date="2018-05" db="EMBL/GenBank/DDBJ databases">
        <title>Genomic Encyclopedia of Archaeal and Bacterial Type Strains, Phase II (KMG-II): from individual species to whole genera.</title>
        <authorList>
            <person name="Goeker M."/>
        </authorList>
    </citation>
    <scope>NUCLEOTIDE SEQUENCE [LARGE SCALE GENOMIC DNA]</scope>
    <source>
        <strain evidence="6 7">DSM 23514</strain>
    </source>
</reference>
<organism evidence="6 7">
    <name type="scientific">Maribacter polysiphoniae</name>
    <dbReference type="NCBI Taxonomy" id="429344"/>
    <lineage>
        <taxon>Bacteria</taxon>
        <taxon>Pseudomonadati</taxon>
        <taxon>Bacteroidota</taxon>
        <taxon>Flavobacteriia</taxon>
        <taxon>Flavobacteriales</taxon>
        <taxon>Flavobacteriaceae</taxon>
        <taxon>Maribacter</taxon>
    </lineage>
</organism>
<dbReference type="GO" id="GO:0005524">
    <property type="term" value="F:ATP binding"/>
    <property type="evidence" value="ECO:0007669"/>
    <property type="project" value="UniProtKB-KW"/>
</dbReference>
<dbReference type="PANTHER" id="PTHR23073">
    <property type="entry name" value="26S PROTEASOME REGULATORY SUBUNIT"/>
    <property type="match status" value="1"/>
</dbReference>
<keyword evidence="2" id="KW-0547">Nucleotide-binding</keyword>
<evidence type="ECO:0000313" key="8">
    <source>
        <dbReference type="Proteomes" id="UP000651837"/>
    </source>
</evidence>
<sequence length="294" mass="33138">MAAIFDNTIELPNNEVQMQTRSLVGFESKFKRIYNNLKLLLDQDSLTEWSKKHHKTELPIIKQLKEKYPLIILAGDAGTGKTISAVSIADRMTRELKKEGFFLKLSTRVRGEGLHGEMGKLVNDAFSELKSQAGKRRFAFLLIDEADAIATTRGTNQMHQEEKAAVNTLIQKIDEIRELNGRAIIFMSTNRLHFIDEAILRRAAVILEFERPTIEECKELYAQSLEGLNFSTKELDELALMSVANGESDLGYSFSDIRLKVLPEAIANAYPDHPLSFSILKDTIKSIKPSPAIK</sequence>
<evidence type="ECO:0000313" key="7">
    <source>
        <dbReference type="Proteomes" id="UP000245667"/>
    </source>
</evidence>
<dbReference type="GO" id="GO:0016887">
    <property type="term" value="F:ATP hydrolysis activity"/>
    <property type="evidence" value="ECO:0007669"/>
    <property type="project" value="InterPro"/>
</dbReference>
<dbReference type="OrthoDB" id="7438987at2"/>
<dbReference type="Proteomes" id="UP000651837">
    <property type="component" value="Unassembled WGS sequence"/>
</dbReference>
<dbReference type="AlphaFoldDB" id="A0A316DVB6"/>
<dbReference type="InterPro" id="IPR003593">
    <property type="entry name" value="AAA+_ATPase"/>
</dbReference>
<name>A0A316DVB6_9FLAO</name>
<dbReference type="Pfam" id="PF00004">
    <property type="entry name" value="AAA"/>
    <property type="match status" value="1"/>
</dbReference>
<dbReference type="SUPFAM" id="SSF52540">
    <property type="entry name" value="P-loop containing nucleoside triphosphate hydrolases"/>
    <property type="match status" value="1"/>
</dbReference>
<comment type="similarity">
    <text evidence="1">Belongs to the AAA ATPase family.</text>
</comment>
<gene>
    <name evidence="5" type="ORF">HZY62_15460</name>
    <name evidence="6" type="ORF">LX92_03465</name>
</gene>
<dbReference type="Proteomes" id="UP000245667">
    <property type="component" value="Unassembled WGS sequence"/>
</dbReference>
<dbReference type="CDD" id="cd19481">
    <property type="entry name" value="RecA-like_protease"/>
    <property type="match status" value="1"/>
</dbReference>
<proteinExistence type="inferred from homology"/>
<protein>
    <submittedName>
        <fullName evidence="5">AAA family ATPase</fullName>
    </submittedName>
    <submittedName>
        <fullName evidence="6">ATPase family protein associated with various cellular activities (AAA)</fullName>
    </submittedName>
</protein>
<evidence type="ECO:0000256" key="1">
    <source>
        <dbReference type="ARBA" id="ARBA00006914"/>
    </source>
</evidence>
<dbReference type="EMBL" id="QGGQ01000010">
    <property type="protein sequence ID" value="PWK21686.1"/>
    <property type="molecule type" value="Genomic_DNA"/>
</dbReference>
<feature type="domain" description="AAA+ ATPase" evidence="4">
    <location>
        <begin position="67"/>
        <end position="213"/>
    </location>
</feature>
<keyword evidence="8" id="KW-1185">Reference proteome</keyword>
<comment type="caution">
    <text evidence="6">The sequence shown here is derived from an EMBL/GenBank/DDBJ whole genome shotgun (WGS) entry which is preliminary data.</text>
</comment>
<dbReference type="InterPro" id="IPR027417">
    <property type="entry name" value="P-loop_NTPase"/>
</dbReference>
<evidence type="ECO:0000313" key="6">
    <source>
        <dbReference type="EMBL" id="PWK21686.1"/>
    </source>
</evidence>
<evidence type="ECO:0000256" key="2">
    <source>
        <dbReference type="ARBA" id="ARBA00022741"/>
    </source>
</evidence>
<evidence type="ECO:0000313" key="5">
    <source>
        <dbReference type="EMBL" id="MBD1261999.1"/>
    </source>
</evidence>
<accession>A0A316DVB6</accession>
<dbReference type="SMART" id="SM00382">
    <property type="entry name" value="AAA"/>
    <property type="match status" value="1"/>
</dbReference>
<dbReference type="InterPro" id="IPR003959">
    <property type="entry name" value="ATPase_AAA_core"/>
</dbReference>
<keyword evidence="3" id="KW-0067">ATP-binding</keyword>
<dbReference type="InterPro" id="IPR050221">
    <property type="entry name" value="26S_Proteasome_ATPase"/>
</dbReference>
<dbReference type="EMBL" id="JACWLN010000008">
    <property type="protein sequence ID" value="MBD1261999.1"/>
    <property type="molecule type" value="Genomic_DNA"/>
</dbReference>
<dbReference type="RefSeq" id="WP_109653288.1">
    <property type="nucleotide sequence ID" value="NZ_JACWLN010000008.1"/>
</dbReference>
<dbReference type="Gene3D" id="3.40.50.300">
    <property type="entry name" value="P-loop containing nucleotide triphosphate hydrolases"/>
    <property type="match status" value="1"/>
</dbReference>
<evidence type="ECO:0000256" key="3">
    <source>
        <dbReference type="ARBA" id="ARBA00022840"/>
    </source>
</evidence>